<dbReference type="SUPFAM" id="SSF46785">
    <property type="entry name" value="Winged helix' DNA-binding domain"/>
    <property type="match status" value="1"/>
</dbReference>
<dbReference type="InterPro" id="IPR012318">
    <property type="entry name" value="HTH_CRP"/>
</dbReference>
<accession>A0A6G7YTC5</accession>
<dbReference type="GO" id="GO:0006355">
    <property type="term" value="P:regulation of DNA-templated transcription"/>
    <property type="evidence" value="ECO:0007669"/>
    <property type="project" value="InterPro"/>
</dbReference>
<protein>
    <submittedName>
        <fullName evidence="5">Crp/Fnr family transcriptional regulator</fullName>
    </submittedName>
</protein>
<dbReference type="PROSITE" id="PS51063">
    <property type="entry name" value="HTH_CRP_2"/>
    <property type="match status" value="1"/>
</dbReference>
<organism evidence="5 6">
    <name type="scientific">Sphingomonas piscis</name>
    <dbReference type="NCBI Taxonomy" id="2714943"/>
    <lineage>
        <taxon>Bacteria</taxon>
        <taxon>Pseudomonadati</taxon>
        <taxon>Pseudomonadota</taxon>
        <taxon>Alphaproteobacteria</taxon>
        <taxon>Sphingomonadales</taxon>
        <taxon>Sphingomonadaceae</taxon>
        <taxon>Sphingomonas</taxon>
    </lineage>
</organism>
<evidence type="ECO:0000313" key="5">
    <source>
        <dbReference type="EMBL" id="QIK79992.1"/>
    </source>
</evidence>
<evidence type="ECO:0000256" key="1">
    <source>
        <dbReference type="ARBA" id="ARBA00023015"/>
    </source>
</evidence>
<keyword evidence="3" id="KW-0804">Transcription</keyword>
<dbReference type="Gene3D" id="2.60.120.10">
    <property type="entry name" value="Jelly Rolls"/>
    <property type="match status" value="1"/>
</dbReference>
<dbReference type="InterPro" id="IPR036390">
    <property type="entry name" value="WH_DNA-bd_sf"/>
</dbReference>
<reference evidence="5 6" key="1">
    <citation type="submission" date="2020-03" db="EMBL/GenBank/DDBJ databases">
        <title>Sphingomonas sp. nov., isolated from fish.</title>
        <authorList>
            <person name="Hyun D.-W."/>
            <person name="Bae J.-W."/>
        </authorList>
    </citation>
    <scope>NUCLEOTIDE SEQUENCE [LARGE SCALE GENOMIC DNA]</scope>
    <source>
        <strain evidence="5 6">HDW15B</strain>
    </source>
</reference>
<gene>
    <name evidence="5" type="ORF">G7077_06910</name>
</gene>
<name>A0A6G7YTC5_9SPHN</name>
<evidence type="ECO:0000256" key="3">
    <source>
        <dbReference type="ARBA" id="ARBA00023163"/>
    </source>
</evidence>
<dbReference type="Pfam" id="PF00027">
    <property type="entry name" value="cNMP_binding"/>
    <property type="match status" value="1"/>
</dbReference>
<dbReference type="InterPro" id="IPR000595">
    <property type="entry name" value="cNMP-bd_dom"/>
</dbReference>
<dbReference type="SMART" id="SM00419">
    <property type="entry name" value="HTH_CRP"/>
    <property type="match status" value="1"/>
</dbReference>
<dbReference type="InterPro" id="IPR036388">
    <property type="entry name" value="WH-like_DNA-bd_sf"/>
</dbReference>
<feature type="domain" description="HTH crp-type" evidence="4">
    <location>
        <begin position="131"/>
        <end position="205"/>
    </location>
</feature>
<evidence type="ECO:0000259" key="4">
    <source>
        <dbReference type="PROSITE" id="PS51063"/>
    </source>
</evidence>
<dbReference type="EMBL" id="CP049869">
    <property type="protein sequence ID" value="QIK79992.1"/>
    <property type="molecule type" value="Genomic_DNA"/>
</dbReference>
<dbReference type="InterPro" id="IPR014710">
    <property type="entry name" value="RmlC-like_jellyroll"/>
</dbReference>
<evidence type="ECO:0000256" key="2">
    <source>
        <dbReference type="ARBA" id="ARBA00023125"/>
    </source>
</evidence>
<dbReference type="InterPro" id="IPR018490">
    <property type="entry name" value="cNMP-bd_dom_sf"/>
</dbReference>
<dbReference type="AlphaFoldDB" id="A0A6G7YTC5"/>
<keyword evidence="1" id="KW-0805">Transcription regulation</keyword>
<dbReference type="Pfam" id="PF13545">
    <property type="entry name" value="HTH_Crp_2"/>
    <property type="match status" value="1"/>
</dbReference>
<dbReference type="Gene3D" id="1.10.10.10">
    <property type="entry name" value="Winged helix-like DNA-binding domain superfamily/Winged helix DNA-binding domain"/>
    <property type="match status" value="1"/>
</dbReference>
<keyword evidence="6" id="KW-1185">Reference proteome</keyword>
<dbReference type="Proteomes" id="UP000503222">
    <property type="component" value="Chromosome"/>
</dbReference>
<evidence type="ECO:0000313" key="6">
    <source>
        <dbReference type="Proteomes" id="UP000503222"/>
    </source>
</evidence>
<dbReference type="SUPFAM" id="SSF51206">
    <property type="entry name" value="cAMP-binding domain-like"/>
    <property type="match status" value="1"/>
</dbReference>
<proteinExistence type="predicted"/>
<dbReference type="CDD" id="cd00038">
    <property type="entry name" value="CAP_ED"/>
    <property type="match status" value="1"/>
</dbReference>
<keyword evidence="2" id="KW-0238">DNA-binding</keyword>
<dbReference type="KEGG" id="spii:G7077_06910"/>
<sequence length="232" mass="25239">MTRRDITDLQKLGGPVVSRQRGEVISREGQPAEGFHLLLDGWVSSSVRLRNGKRLIQKLHLPGDMLGTPSLTLPSAADTLTALTEGKTSFVSEVSLRKLFASNPKLSALFFMAAQLERITLMDALASAGRSSALENMAHLLLDLHGRLGALGAVSNDSFYLPITQEMIGDILGITAVHVNRVLREMSRGGLVKFEGRTMCLLNLQKLRARSPLPIRVPRSKLPWLPGAKAVA</sequence>
<dbReference type="GO" id="GO:0003677">
    <property type="term" value="F:DNA binding"/>
    <property type="evidence" value="ECO:0007669"/>
    <property type="project" value="UniProtKB-KW"/>
</dbReference>